<feature type="compositionally biased region" description="Low complexity" evidence="1">
    <location>
        <begin position="46"/>
        <end position="55"/>
    </location>
</feature>
<proteinExistence type="predicted"/>
<name>A0AAQ3JXZ9_9LILI</name>
<dbReference type="EMBL" id="CP136891">
    <property type="protein sequence ID" value="WOK96170.1"/>
    <property type="molecule type" value="Genomic_DNA"/>
</dbReference>
<gene>
    <name evidence="2" type="ORF">Cni_G04877</name>
</gene>
<evidence type="ECO:0000313" key="3">
    <source>
        <dbReference type="Proteomes" id="UP001327560"/>
    </source>
</evidence>
<organism evidence="2 3">
    <name type="scientific">Canna indica</name>
    <name type="common">Indian-shot</name>
    <dbReference type="NCBI Taxonomy" id="4628"/>
    <lineage>
        <taxon>Eukaryota</taxon>
        <taxon>Viridiplantae</taxon>
        <taxon>Streptophyta</taxon>
        <taxon>Embryophyta</taxon>
        <taxon>Tracheophyta</taxon>
        <taxon>Spermatophyta</taxon>
        <taxon>Magnoliopsida</taxon>
        <taxon>Liliopsida</taxon>
        <taxon>Zingiberales</taxon>
        <taxon>Cannaceae</taxon>
        <taxon>Canna</taxon>
    </lineage>
</organism>
<accession>A0AAQ3JXZ9</accession>
<reference evidence="2 3" key="1">
    <citation type="submission" date="2023-10" db="EMBL/GenBank/DDBJ databases">
        <title>Chromosome-scale genome assembly provides insights into flower coloration mechanisms of Canna indica.</title>
        <authorList>
            <person name="Li C."/>
        </authorList>
    </citation>
    <scope>NUCLEOTIDE SEQUENCE [LARGE SCALE GENOMIC DNA]</scope>
    <source>
        <tissue evidence="2">Flower</tissue>
    </source>
</reference>
<keyword evidence="3" id="KW-1185">Reference proteome</keyword>
<dbReference type="AlphaFoldDB" id="A0AAQ3JXZ9"/>
<evidence type="ECO:0000256" key="1">
    <source>
        <dbReference type="SAM" id="MobiDB-lite"/>
    </source>
</evidence>
<feature type="compositionally biased region" description="Basic residues" evidence="1">
    <location>
        <begin position="72"/>
        <end position="81"/>
    </location>
</feature>
<sequence>MYPTKPDQAYYPPTAPSDTDPYYPTGAPSTGVPVIVPPGTFQAASPAAALASPSAKSQRSSTEDLPDGIKTWKGRRGMVVE</sequence>
<feature type="region of interest" description="Disordered" evidence="1">
    <location>
        <begin position="1"/>
        <end position="30"/>
    </location>
</feature>
<dbReference type="Proteomes" id="UP001327560">
    <property type="component" value="Chromosome 2"/>
</dbReference>
<protein>
    <submittedName>
        <fullName evidence="2">Uncharacterized protein</fullName>
    </submittedName>
</protein>
<feature type="region of interest" description="Disordered" evidence="1">
    <location>
        <begin position="46"/>
        <end position="81"/>
    </location>
</feature>
<evidence type="ECO:0000313" key="2">
    <source>
        <dbReference type="EMBL" id="WOK96170.1"/>
    </source>
</evidence>